<proteinExistence type="predicted"/>
<dbReference type="Proteomes" id="UP000542776">
    <property type="component" value="Unassembled WGS sequence"/>
</dbReference>
<dbReference type="AlphaFoldDB" id="A0A7W6H826"/>
<dbReference type="RefSeq" id="WP_183201742.1">
    <property type="nucleotide sequence ID" value="NZ_JACIEK010000015.1"/>
</dbReference>
<name>A0A7W6H826_9HYPH</name>
<reference evidence="1 2" key="1">
    <citation type="submission" date="2020-08" db="EMBL/GenBank/DDBJ databases">
        <title>Genomic Encyclopedia of Type Strains, Phase IV (KMG-IV): sequencing the most valuable type-strain genomes for metagenomic binning, comparative biology and taxonomic classification.</title>
        <authorList>
            <person name="Goeker M."/>
        </authorList>
    </citation>
    <scope>NUCLEOTIDE SEQUENCE [LARGE SCALE GENOMIC DNA]</scope>
    <source>
        <strain evidence="1 2">DSM 102238</strain>
    </source>
</reference>
<protein>
    <submittedName>
        <fullName evidence="1">Uncharacterized protein</fullName>
    </submittedName>
</protein>
<organism evidence="1 2">
    <name type="scientific">Aureimonas pseudogalii</name>
    <dbReference type="NCBI Taxonomy" id="1744844"/>
    <lineage>
        <taxon>Bacteria</taxon>
        <taxon>Pseudomonadati</taxon>
        <taxon>Pseudomonadota</taxon>
        <taxon>Alphaproteobacteria</taxon>
        <taxon>Hyphomicrobiales</taxon>
        <taxon>Aurantimonadaceae</taxon>
        <taxon>Aureimonas</taxon>
    </lineage>
</organism>
<gene>
    <name evidence="1" type="ORF">GGR04_004024</name>
</gene>
<evidence type="ECO:0000313" key="2">
    <source>
        <dbReference type="Proteomes" id="UP000542776"/>
    </source>
</evidence>
<evidence type="ECO:0000313" key="1">
    <source>
        <dbReference type="EMBL" id="MBB4000148.1"/>
    </source>
</evidence>
<accession>A0A7W6H826</accession>
<sequence>MPAPLPYAQDLPAARAVAASIPAPHEEQNFFVKCAVELLAQAILTLSVGRGRDWTVADLMEQLQKPREDFDASGLVDDRARIFLFDVEPRQRASVIATALSLVNYKFGDEPSIAA</sequence>
<dbReference type="EMBL" id="JACIEK010000015">
    <property type="protein sequence ID" value="MBB4000148.1"/>
    <property type="molecule type" value="Genomic_DNA"/>
</dbReference>
<comment type="caution">
    <text evidence="1">The sequence shown here is derived from an EMBL/GenBank/DDBJ whole genome shotgun (WGS) entry which is preliminary data.</text>
</comment>
<keyword evidence="2" id="KW-1185">Reference proteome</keyword>